<dbReference type="HOGENOM" id="CLU_024920_3_5_9"/>
<dbReference type="Pfam" id="PF02397">
    <property type="entry name" value="Bac_transf"/>
    <property type="match status" value="1"/>
</dbReference>
<comment type="caution">
    <text evidence="11">The sequence shown here is derived from an EMBL/GenBank/DDBJ whole genome shotgun (WGS) entry which is preliminary data.</text>
</comment>
<dbReference type="EMBL" id="ACIK02000004">
    <property type="protein sequence ID" value="EEP65963.1"/>
    <property type="molecule type" value="Genomic_DNA"/>
</dbReference>
<keyword evidence="4" id="KW-1003">Cell membrane</keyword>
<dbReference type="SUPFAM" id="SSF51735">
    <property type="entry name" value="NAD(P)-binding Rossmann-fold domains"/>
    <property type="match status" value="1"/>
</dbReference>
<protein>
    <submittedName>
        <fullName evidence="11">Undecaprenyl-phosphate galactose phosphotransferase, WbaP</fullName>
        <ecNumber evidence="11">2.7.8.6</ecNumber>
    </submittedName>
</protein>
<evidence type="ECO:0000256" key="4">
    <source>
        <dbReference type="ARBA" id="ARBA00022475"/>
    </source>
</evidence>
<feature type="transmembrane region" description="Helical" evidence="9">
    <location>
        <begin position="114"/>
        <end position="136"/>
    </location>
</feature>
<dbReference type="InterPro" id="IPR036291">
    <property type="entry name" value="NAD(P)-bd_dom_sf"/>
</dbReference>
<evidence type="ECO:0000256" key="2">
    <source>
        <dbReference type="ARBA" id="ARBA00004236"/>
    </source>
</evidence>
<organism evidence="11 12">
    <name type="scientific">Veillonella dispar ATCC 17748</name>
    <dbReference type="NCBI Taxonomy" id="546273"/>
    <lineage>
        <taxon>Bacteria</taxon>
        <taxon>Bacillati</taxon>
        <taxon>Bacillota</taxon>
        <taxon>Negativicutes</taxon>
        <taxon>Veillonellales</taxon>
        <taxon>Veillonellaceae</taxon>
        <taxon>Veillonella</taxon>
    </lineage>
</organism>
<sequence>MYSYGLEVVFLKIVLRKQPFFIVWGISMNSSGYNNHNKLLISKIIVLIADYVSIVLGTLAAYHLRLNLPWLQVSSNFKVDEIYVYGVIPFVFLAILLLNNAYSVVSPYWDTMKNLFRSITIGVVVSIVLMYTGHVINDVSRLFVIFAYLFMLLFIFSSRFIVGKILSKAGYLNIPVLLVGAGKTAELVKKSLDRMPIATYKIIGYVDDNPKSSTIAQEYPCLGAFSDVERVIKDTGVQTVLICAPGLEPKKLVSLINHLQLLVKRVAFVPELFGLPTSNITARGMMEEQAVVLRVQNNLARKSNRIMKRIFDIVATVCGGILILPILAIVAVLIYLDSPGPIVFGHKRVGQGGKEFPCYKFRSMVPNAQEALEVYLKENPAAREEWERDFKLKDDPRVTRIGKFLRKTSLDELPQLWNVLVGDMSLVGPRPIVRDEIVKYGDYINDFYLVPPGITGVWQVSGRSDTTYEERVLMDSWYVHNWSVWIDIVYLLKTVLAVVKSKGAY</sequence>
<dbReference type="InterPro" id="IPR017472">
    <property type="entry name" value="Undecaprenyl-P_galact_Ptfrase"/>
</dbReference>
<dbReference type="InterPro" id="IPR017475">
    <property type="entry name" value="EPS_sugar_tfrase"/>
</dbReference>
<evidence type="ECO:0000256" key="6">
    <source>
        <dbReference type="ARBA" id="ARBA00022692"/>
    </source>
</evidence>
<feature type="transmembrane region" description="Helical" evidence="9">
    <location>
        <begin position="310"/>
        <end position="336"/>
    </location>
</feature>
<dbReference type="eggNOG" id="COG1086">
    <property type="taxonomic scope" value="Bacteria"/>
</dbReference>
<dbReference type="InterPro" id="IPR003362">
    <property type="entry name" value="Bact_transf"/>
</dbReference>
<name>C4FMG8_9FIRM</name>
<evidence type="ECO:0000256" key="8">
    <source>
        <dbReference type="ARBA" id="ARBA00023136"/>
    </source>
</evidence>
<keyword evidence="5 11" id="KW-0808">Transferase</keyword>
<gene>
    <name evidence="11" type="primary">wbaP</name>
    <name evidence="11" type="ORF">VEIDISOL_00026</name>
</gene>
<evidence type="ECO:0000256" key="7">
    <source>
        <dbReference type="ARBA" id="ARBA00022989"/>
    </source>
</evidence>
<evidence type="ECO:0000259" key="10">
    <source>
        <dbReference type="Pfam" id="PF02397"/>
    </source>
</evidence>
<dbReference type="Proteomes" id="UP000003529">
    <property type="component" value="Unassembled WGS sequence"/>
</dbReference>
<evidence type="ECO:0000313" key="12">
    <source>
        <dbReference type="Proteomes" id="UP000003529"/>
    </source>
</evidence>
<evidence type="ECO:0000313" key="11">
    <source>
        <dbReference type="EMBL" id="EEP65963.1"/>
    </source>
</evidence>
<dbReference type="NCBIfam" id="TIGR03025">
    <property type="entry name" value="EPS_sugtrans"/>
    <property type="match status" value="1"/>
</dbReference>
<feature type="transmembrane region" description="Helical" evidence="9">
    <location>
        <begin position="142"/>
        <end position="162"/>
    </location>
</feature>
<feature type="transmembrane region" description="Helical" evidence="9">
    <location>
        <begin position="40"/>
        <end position="62"/>
    </location>
</feature>
<keyword evidence="8 9" id="KW-0472">Membrane</keyword>
<evidence type="ECO:0000256" key="1">
    <source>
        <dbReference type="ARBA" id="ARBA00004141"/>
    </source>
</evidence>
<feature type="domain" description="Bacterial sugar transferase" evidence="10">
    <location>
        <begin position="308"/>
        <end position="500"/>
    </location>
</feature>
<accession>C4FMG8</accession>
<dbReference type="GO" id="GO:0047360">
    <property type="term" value="F:undecaprenyl-phosphate galactose phosphotransferase activity"/>
    <property type="evidence" value="ECO:0007669"/>
    <property type="project" value="UniProtKB-EC"/>
</dbReference>
<dbReference type="PANTHER" id="PTHR30576:SF4">
    <property type="entry name" value="UNDECAPRENYL-PHOSPHATE GALACTOSE PHOSPHOTRANSFERASE"/>
    <property type="match status" value="1"/>
</dbReference>
<proteinExistence type="inferred from homology"/>
<dbReference type="eggNOG" id="COG2148">
    <property type="taxonomic scope" value="Bacteria"/>
</dbReference>
<evidence type="ECO:0000256" key="9">
    <source>
        <dbReference type="SAM" id="Phobius"/>
    </source>
</evidence>
<comment type="similarity">
    <text evidence="3">Belongs to the bacterial sugar transferase family.</text>
</comment>
<dbReference type="Gene3D" id="3.40.50.720">
    <property type="entry name" value="NAD(P)-binding Rossmann-like Domain"/>
    <property type="match status" value="1"/>
</dbReference>
<comment type="subcellular location">
    <subcellularLocation>
        <location evidence="2">Cell membrane</location>
    </subcellularLocation>
    <subcellularLocation>
        <location evidence="1">Membrane</location>
        <topology evidence="1">Multi-pass membrane protein</topology>
    </subcellularLocation>
</comment>
<dbReference type="AlphaFoldDB" id="C4FMG8"/>
<dbReference type="Pfam" id="PF13727">
    <property type="entry name" value="CoA_binding_3"/>
    <property type="match status" value="1"/>
</dbReference>
<dbReference type="NCBIfam" id="TIGR03022">
    <property type="entry name" value="WbaP_sugtrans"/>
    <property type="match status" value="1"/>
</dbReference>
<keyword evidence="6 9" id="KW-0812">Transmembrane</keyword>
<reference evidence="11" key="1">
    <citation type="submission" date="2009-04" db="EMBL/GenBank/DDBJ databases">
        <authorList>
            <person name="Weinstock G."/>
            <person name="Sodergren E."/>
            <person name="Clifton S."/>
            <person name="Fulton L."/>
            <person name="Fulton B."/>
            <person name="Courtney L."/>
            <person name="Fronick C."/>
            <person name="Harrison M."/>
            <person name="Strong C."/>
            <person name="Farmer C."/>
            <person name="Delahaunty K."/>
            <person name="Markovic C."/>
            <person name="Hall O."/>
            <person name="Minx P."/>
            <person name="Tomlinson C."/>
            <person name="Mitreva M."/>
            <person name="Nelson J."/>
            <person name="Hou S."/>
            <person name="Wollam A."/>
            <person name="Pepin K.H."/>
            <person name="Johnson M."/>
            <person name="Bhonagiri V."/>
            <person name="Nash W.E."/>
            <person name="Warren W."/>
            <person name="Chinwalla A."/>
            <person name="Mardis E.R."/>
            <person name="Wilson R.K."/>
        </authorList>
    </citation>
    <scope>NUCLEOTIDE SEQUENCE [LARGE SCALE GENOMIC DNA]</scope>
    <source>
        <strain evidence="11">ATCC 17748</strain>
    </source>
</reference>
<dbReference type="PANTHER" id="PTHR30576">
    <property type="entry name" value="COLANIC BIOSYNTHESIS UDP-GLUCOSE LIPID CARRIER TRANSFERASE"/>
    <property type="match status" value="1"/>
</dbReference>
<keyword evidence="7 9" id="KW-1133">Transmembrane helix</keyword>
<dbReference type="EC" id="2.7.8.6" evidence="11"/>
<evidence type="ECO:0000256" key="3">
    <source>
        <dbReference type="ARBA" id="ARBA00006464"/>
    </source>
</evidence>
<dbReference type="GO" id="GO:0005886">
    <property type="term" value="C:plasma membrane"/>
    <property type="evidence" value="ECO:0007669"/>
    <property type="project" value="UniProtKB-SubCell"/>
</dbReference>
<evidence type="ECO:0000256" key="5">
    <source>
        <dbReference type="ARBA" id="ARBA00022679"/>
    </source>
</evidence>
<feature type="transmembrane region" description="Helical" evidence="9">
    <location>
        <begin position="82"/>
        <end position="102"/>
    </location>
</feature>
<keyword evidence="12" id="KW-1185">Reference proteome</keyword>
<dbReference type="GO" id="GO:0000271">
    <property type="term" value="P:polysaccharide biosynthetic process"/>
    <property type="evidence" value="ECO:0007669"/>
    <property type="project" value="InterPro"/>
</dbReference>